<feature type="domain" description="RNA polymerase sigma-70 region 2" evidence="5">
    <location>
        <begin position="49"/>
        <end position="95"/>
    </location>
</feature>
<dbReference type="GO" id="GO:0016987">
    <property type="term" value="F:sigma factor activity"/>
    <property type="evidence" value="ECO:0007669"/>
    <property type="project" value="UniProtKB-KW"/>
</dbReference>
<evidence type="ECO:0000259" key="6">
    <source>
        <dbReference type="Pfam" id="PF04545"/>
    </source>
</evidence>
<keyword evidence="1" id="KW-0805">Transcription regulation</keyword>
<dbReference type="Proteomes" id="UP000249008">
    <property type="component" value="Chromosome 1"/>
</dbReference>
<dbReference type="SUPFAM" id="SSF88946">
    <property type="entry name" value="Sigma2 domain of RNA polymerase sigma factors"/>
    <property type="match status" value="1"/>
</dbReference>
<dbReference type="GeneID" id="78453560"/>
<organism evidence="7 8">
    <name type="scientific">Fusobacterium ulcerans</name>
    <dbReference type="NCBI Taxonomy" id="861"/>
    <lineage>
        <taxon>Bacteria</taxon>
        <taxon>Fusobacteriati</taxon>
        <taxon>Fusobacteriota</taxon>
        <taxon>Fusobacteriia</taxon>
        <taxon>Fusobacteriales</taxon>
        <taxon>Fusobacteriaceae</taxon>
        <taxon>Fusobacterium</taxon>
    </lineage>
</organism>
<sequence length="244" mass="28871">MKTRNMYREYPAITEVEVQELLPLAQEGDIEARNKIIVGYLRYITHLNNRYGNGSEDCFQSAIFGVIEGIRNYKNNGIKFSTYCYFWIKQRINRTRDKENYDGNTSFIERRKKYEKLIKNDPLLPKKEVLKKLQISESTLRGIERSTYAKISLQNKRSWEFLGTDAGTVAIEQIVNREYLEQLIKKYCTKREATIIKLLYFEEYTEQELAKIYNITASGVHFIKNSGINKIKKKVKNESKYNRR</sequence>
<dbReference type="GO" id="GO:0006352">
    <property type="term" value="P:DNA-templated transcription initiation"/>
    <property type="evidence" value="ECO:0007669"/>
    <property type="project" value="InterPro"/>
</dbReference>
<dbReference type="PRINTS" id="PR00046">
    <property type="entry name" value="SIGMA70FCT"/>
</dbReference>
<dbReference type="KEGG" id="ful:C4N20_01985"/>
<evidence type="ECO:0000313" key="7">
    <source>
        <dbReference type="EMBL" id="SQJ08961.1"/>
    </source>
</evidence>
<dbReference type="InterPro" id="IPR013324">
    <property type="entry name" value="RNA_pol_sigma_r3/r4-like"/>
</dbReference>
<evidence type="ECO:0000256" key="1">
    <source>
        <dbReference type="ARBA" id="ARBA00023015"/>
    </source>
</evidence>
<evidence type="ECO:0000256" key="2">
    <source>
        <dbReference type="ARBA" id="ARBA00023082"/>
    </source>
</evidence>
<dbReference type="InterPro" id="IPR007630">
    <property type="entry name" value="RNA_pol_sigma70_r4"/>
</dbReference>
<evidence type="ECO:0000259" key="5">
    <source>
        <dbReference type="Pfam" id="PF04542"/>
    </source>
</evidence>
<dbReference type="Pfam" id="PF04542">
    <property type="entry name" value="Sigma70_r2"/>
    <property type="match status" value="1"/>
</dbReference>
<keyword evidence="4" id="KW-0804">Transcription</keyword>
<dbReference type="NCBIfam" id="TIGR02937">
    <property type="entry name" value="sigma70-ECF"/>
    <property type="match status" value="1"/>
</dbReference>
<dbReference type="InterPro" id="IPR007627">
    <property type="entry name" value="RNA_pol_sigma70_r2"/>
</dbReference>
<keyword evidence="3" id="KW-0238">DNA-binding</keyword>
<dbReference type="PANTHER" id="PTHR30603">
    <property type="entry name" value="RNA POLYMERASE SIGMA FACTOR RPO"/>
    <property type="match status" value="1"/>
</dbReference>
<dbReference type="InterPro" id="IPR014284">
    <property type="entry name" value="RNA_pol_sigma-70_dom"/>
</dbReference>
<name>A0AAX2JC97_9FUSO</name>
<dbReference type="InterPro" id="IPR000943">
    <property type="entry name" value="RNA_pol_sigma70"/>
</dbReference>
<keyword evidence="2" id="KW-0731">Sigma factor</keyword>
<dbReference type="EMBL" id="LS483487">
    <property type="protein sequence ID" value="SQJ08961.1"/>
    <property type="molecule type" value="Genomic_DNA"/>
</dbReference>
<dbReference type="GO" id="GO:0003677">
    <property type="term" value="F:DNA binding"/>
    <property type="evidence" value="ECO:0007669"/>
    <property type="project" value="UniProtKB-KW"/>
</dbReference>
<dbReference type="Pfam" id="PF04545">
    <property type="entry name" value="Sigma70_r4"/>
    <property type="match status" value="1"/>
</dbReference>
<feature type="domain" description="RNA polymerase sigma-70 region 4" evidence="6">
    <location>
        <begin position="190"/>
        <end position="233"/>
    </location>
</feature>
<gene>
    <name evidence="7" type="primary">rpoD_3</name>
    <name evidence="7" type="ORF">NCTC12112_02276</name>
</gene>
<dbReference type="Gene3D" id="1.20.120.1810">
    <property type="match status" value="1"/>
</dbReference>
<protein>
    <submittedName>
        <fullName evidence="7">RNA polymerase sigma factor rpoD</fullName>
    </submittedName>
</protein>
<evidence type="ECO:0000256" key="3">
    <source>
        <dbReference type="ARBA" id="ARBA00023125"/>
    </source>
</evidence>
<dbReference type="Gene3D" id="1.20.140.160">
    <property type="match status" value="1"/>
</dbReference>
<dbReference type="RefSeq" id="WP_005981403.1">
    <property type="nucleotide sequence ID" value="NZ_CABKNW010000005.1"/>
</dbReference>
<proteinExistence type="predicted"/>
<dbReference type="SUPFAM" id="SSF88659">
    <property type="entry name" value="Sigma3 and sigma4 domains of RNA polymerase sigma factors"/>
    <property type="match status" value="1"/>
</dbReference>
<dbReference type="InterPro" id="IPR050239">
    <property type="entry name" value="Sigma-70_RNA_pol_init_factors"/>
</dbReference>
<evidence type="ECO:0000256" key="4">
    <source>
        <dbReference type="ARBA" id="ARBA00023163"/>
    </source>
</evidence>
<reference evidence="7 8" key="1">
    <citation type="submission" date="2018-06" db="EMBL/GenBank/DDBJ databases">
        <authorList>
            <consortium name="Pathogen Informatics"/>
            <person name="Doyle S."/>
        </authorList>
    </citation>
    <scope>NUCLEOTIDE SEQUENCE [LARGE SCALE GENOMIC DNA]</scope>
    <source>
        <strain evidence="7 8">NCTC12112</strain>
    </source>
</reference>
<evidence type="ECO:0000313" key="8">
    <source>
        <dbReference type="Proteomes" id="UP000249008"/>
    </source>
</evidence>
<dbReference type="InterPro" id="IPR013325">
    <property type="entry name" value="RNA_pol_sigma_r2"/>
</dbReference>
<accession>A0AAX2JC97</accession>
<dbReference type="AlphaFoldDB" id="A0AAX2JC97"/>
<dbReference type="PANTHER" id="PTHR30603:SF47">
    <property type="entry name" value="RNA POLYMERASE SIGMA FACTOR SIGD, CHLOROPLASTIC"/>
    <property type="match status" value="1"/>
</dbReference>